<dbReference type="EMBL" id="KK853163">
    <property type="protein sequence ID" value="KDR10420.1"/>
    <property type="molecule type" value="Genomic_DNA"/>
</dbReference>
<name>A0A067QMI7_ZOONE</name>
<accession>A0A067QMI7</accession>
<dbReference type="AlphaFoldDB" id="A0A067QMI7"/>
<proteinExistence type="predicted"/>
<evidence type="ECO:0000313" key="1">
    <source>
        <dbReference type="EMBL" id="KDR10420.1"/>
    </source>
</evidence>
<dbReference type="Proteomes" id="UP000027135">
    <property type="component" value="Unassembled WGS sequence"/>
</dbReference>
<evidence type="ECO:0000313" key="2">
    <source>
        <dbReference type="Proteomes" id="UP000027135"/>
    </source>
</evidence>
<gene>
    <name evidence="1" type="ORF">L798_15432</name>
</gene>
<dbReference type="InParanoid" id="A0A067QMI7"/>
<protein>
    <submittedName>
        <fullName evidence="1">Uncharacterized protein</fullName>
    </submittedName>
</protein>
<sequence>MFLFSGMRKTCLHSFHLEEVLNKQNDVKERSIWTASAREQGDPTVAAVMLVAGVRGLSESLLTELETFQTFSKTPSAAPTVDTPPRCFDFTTNVSAPASPHARLQTPNAL</sequence>
<reference evidence="1 2" key="1">
    <citation type="journal article" date="2014" name="Nat. Commun.">
        <title>Molecular traces of alternative social organization in a termite genome.</title>
        <authorList>
            <person name="Terrapon N."/>
            <person name="Li C."/>
            <person name="Robertson H.M."/>
            <person name="Ji L."/>
            <person name="Meng X."/>
            <person name="Booth W."/>
            <person name="Chen Z."/>
            <person name="Childers C.P."/>
            <person name="Glastad K.M."/>
            <person name="Gokhale K."/>
            <person name="Gowin J."/>
            <person name="Gronenberg W."/>
            <person name="Hermansen R.A."/>
            <person name="Hu H."/>
            <person name="Hunt B.G."/>
            <person name="Huylmans A.K."/>
            <person name="Khalil S.M."/>
            <person name="Mitchell R.D."/>
            <person name="Munoz-Torres M.C."/>
            <person name="Mustard J.A."/>
            <person name="Pan H."/>
            <person name="Reese J.T."/>
            <person name="Scharf M.E."/>
            <person name="Sun F."/>
            <person name="Vogel H."/>
            <person name="Xiao J."/>
            <person name="Yang W."/>
            <person name="Yang Z."/>
            <person name="Yang Z."/>
            <person name="Zhou J."/>
            <person name="Zhu J."/>
            <person name="Brent C.S."/>
            <person name="Elsik C.G."/>
            <person name="Goodisman M.A."/>
            <person name="Liberles D.A."/>
            <person name="Roe R.M."/>
            <person name="Vargo E.L."/>
            <person name="Vilcinskas A."/>
            <person name="Wang J."/>
            <person name="Bornberg-Bauer E."/>
            <person name="Korb J."/>
            <person name="Zhang G."/>
            <person name="Liebig J."/>
        </authorList>
    </citation>
    <scope>NUCLEOTIDE SEQUENCE [LARGE SCALE GENOMIC DNA]</scope>
    <source>
        <tissue evidence="1">Whole organism</tissue>
    </source>
</reference>
<keyword evidence="2" id="KW-1185">Reference proteome</keyword>
<organism evidence="1 2">
    <name type="scientific">Zootermopsis nevadensis</name>
    <name type="common">Dampwood termite</name>
    <dbReference type="NCBI Taxonomy" id="136037"/>
    <lineage>
        <taxon>Eukaryota</taxon>
        <taxon>Metazoa</taxon>
        <taxon>Ecdysozoa</taxon>
        <taxon>Arthropoda</taxon>
        <taxon>Hexapoda</taxon>
        <taxon>Insecta</taxon>
        <taxon>Pterygota</taxon>
        <taxon>Neoptera</taxon>
        <taxon>Polyneoptera</taxon>
        <taxon>Dictyoptera</taxon>
        <taxon>Blattodea</taxon>
        <taxon>Blattoidea</taxon>
        <taxon>Termitoidae</taxon>
        <taxon>Termopsidae</taxon>
        <taxon>Zootermopsis</taxon>
    </lineage>
</organism>